<feature type="domain" description="Chitin-binding type-2" evidence="7">
    <location>
        <begin position="94"/>
        <end position="141"/>
    </location>
</feature>
<evidence type="ECO:0000259" key="7">
    <source>
        <dbReference type="Pfam" id="PF01607"/>
    </source>
</evidence>
<feature type="chain" id="PRO_5029667997" description="Chitin-binding type-2 domain-containing protein" evidence="6">
    <location>
        <begin position="16"/>
        <end position="150"/>
    </location>
</feature>
<dbReference type="Pfam" id="PF01607">
    <property type="entry name" value="CBM_14"/>
    <property type="match status" value="2"/>
</dbReference>
<dbReference type="GO" id="GO:0008061">
    <property type="term" value="F:chitin binding"/>
    <property type="evidence" value="ECO:0007669"/>
    <property type="project" value="UniProtKB-KW"/>
</dbReference>
<sequence>MKIFIAVVLIAACYAAEPCPNSLCKWREDGFSARVSDDHPGFFFQCSNWIAYCFDCPANTVFDNHLRVCVNPHKPTTTTTTTTPPPPKCPQSLCNWQPVGALVSYPGKPTYYVQCANTGAVCRKCPDGLVFRNGVDVCVRPPVTKHGKKH</sequence>
<dbReference type="AlphaFoldDB" id="A0A7M5WWM2"/>
<evidence type="ECO:0000256" key="6">
    <source>
        <dbReference type="SAM" id="SignalP"/>
    </source>
</evidence>
<proteinExistence type="predicted"/>
<keyword evidence="5" id="KW-0325">Glycoprotein</keyword>
<dbReference type="InterPro" id="IPR051940">
    <property type="entry name" value="Chitin_bind-dev_reg"/>
</dbReference>
<feature type="signal peptide" evidence="6">
    <location>
        <begin position="1"/>
        <end position="15"/>
    </location>
</feature>
<evidence type="ECO:0000313" key="9">
    <source>
        <dbReference type="Proteomes" id="UP000594262"/>
    </source>
</evidence>
<evidence type="ECO:0000256" key="4">
    <source>
        <dbReference type="ARBA" id="ARBA00023157"/>
    </source>
</evidence>
<evidence type="ECO:0000313" key="8">
    <source>
        <dbReference type="EnsemblMetazoa" id="CLYHEMP014237.5"/>
    </source>
</evidence>
<dbReference type="PANTHER" id="PTHR23301">
    <property type="entry name" value="CHITIN BINDING PERITROPHIN-A"/>
    <property type="match status" value="1"/>
</dbReference>
<dbReference type="InterPro" id="IPR036508">
    <property type="entry name" value="Chitin-bd_dom_sf"/>
</dbReference>
<dbReference type="SUPFAM" id="SSF57625">
    <property type="entry name" value="Invertebrate chitin-binding proteins"/>
    <property type="match status" value="2"/>
</dbReference>
<keyword evidence="3" id="KW-0677">Repeat</keyword>
<evidence type="ECO:0000256" key="3">
    <source>
        <dbReference type="ARBA" id="ARBA00022737"/>
    </source>
</evidence>
<dbReference type="PANTHER" id="PTHR23301:SF0">
    <property type="entry name" value="CHITIN-BINDING TYPE-2 DOMAIN-CONTAINING PROTEIN-RELATED"/>
    <property type="match status" value="1"/>
</dbReference>
<accession>A0A7M5WWM2</accession>
<evidence type="ECO:0000256" key="1">
    <source>
        <dbReference type="ARBA" id="ARBA00022669"/>
    </source>
</evidence>
<reference evidence="8" key="1">
    <citation type="submission" date="2021-01" db="UniProtKB">
        <authorList>
            <consortium name="EnsemblMetazoa"/>
        </authorList>
    </citation>
    <scope>IDENTIFICATION</scope>
</reference>
<dbReference type="Proteomes" id="UP000594262">
    <property type="component" value="Unplaced"/>
</dbReference>
<dbReference type="EnsemblMetazoa" id="CLYHEMT014237.5">
    <property type="protein sequence ID" value="CLYHEMP014237.5"/>
    <property type="gene ID" value="CLYHEMG014237"/>
</dbReference>
<dbReference type="Gene3D" id="2.170.140.10">
    <property type="entry name" value="Chitin binding domain"/>
    <property type="match status" value="2"/>
</dbReference>
<evidence type="ECO:0000256" key="2">
    <source>
        <dbReference type="ARBA" id="ARBA00022729"/>
    </source>
</evidence>
<feature type="domain" description="Chitin-binding type-2" evidence="7">
    <location>
        <begin position="24"/>
        <end position="74"/>
    </location>
</feature>
<protein>
    <recommendedName>
        <fullName evidence="7">Chitin-binding type-2 domain-containing protein</fullName>
    </recommendedName>
</protein>
<keyword evidence="9" id="KW-1185">Reference proteome</keyword>
<dbReference type="InterPro" id="IPR002557">
    <property type="entry name" value="Chitin-bd_dom"/>
</dbReference>
<keyword evidence="4" id="KW-1015">Disulfide bond</keyword>
<name>A0A7M5WWM2_9CNID</name>
<dbReference type="OrthoDB" id="6020543at2759"/>
<dbReference type="GO" id="GO:0005576">
    <property type="term" value="C:extracellular region"/>
    <property type="evidence" value="ECO:0007669"/>
    <property type="project" value="InterPro"/>
</dbReference>
<keyword evidence="2 6" id="KW-0732">Signal</keyword>
<organism evidence="8 9">
    <name type="scientific">Clytia hemisphaerica</name>
    <dbReference type="NCBI Taxonomy" id="252671"/>
    <lineage>
        <taxon>Eukaryota</taxon>
        <taxon>Metazoa</taxon>
        <taxon>Cnidaria</taxon>
        <taxon>Hydrozoa</taxon>
        <taxon>Hydroidolina</taxon>
        <taxon>Leptothecata</taxon>
        <taxon>Obeliida</taxon>
        <taxon>Clytiidae</taxon>
        <taxon>Clytia</taxon>
    </lineage>
</organism>
<evidence type="ECO:0000256" key="5">
    <source>
        <dbReference type="ARBA" id="ARBA00023180"/>
    </source>
</evidence>
<keyword evidence="1" id="KW-0147">Chitin-binding</keyword>